<protein>
    <submittedName>
        <fullName evidence="1">Uncharacterized protein</fullName>
    </submittedName>
</protein>
<gene>
    <name evidence="1" type="ORF">BSU04_21330</name>
</gene>
<reference evidence="2" key="1">
    <citation type="submission" date="2017-01" db="EMBL/GenBank/DDBJ databases">
        <title>Genome Analysis of Deinococcus marmoris KOPRI26562.</title>
        <authorList>
            <person name="Kim J.H."/>
            <person name="Oh H.-M."/>
        </authorList>
    </citation>
    <scope>NUCLEOTIDE SEQUENCE [LARGE SCALE GENOMIC DNA]</scope>
    <source>
        <strain evidence="2">PAMC 26633</strain>
    </source>
</reference>
<evidence type="ECO:0000313" key="2">
    <source>
        <dbReference type="Proteomes" id="UP000214720"/>
    </source>
</evidence>
<evidence type="ECO:0000313" key="1">
    <source>
        <dbReference type="EMBL" id="OXC76561.1"/>
    </source>
</evidence>
<dbReference type="EMBL" id="MTHB01000123">
    <property type="protein sequence ID" value="OXC76561.1"/>
    <property type="molecule type" value="Genomic_DNA"/>
</dbReference>
<accession>A0A226WZD6</accession>
<comment type="caution">
    <text evidence="1">The sequence shown here is derived from an EMBL/GenBank/DDBJ whole genome shotgun (WGS) entry which is preliminary data.</text>
</comment>
<sequence length="62" mass="7016">MREGNQRAHMMDELDTAGDFIRYVASDAHRDELSTIFKARAEELDKPASIKHANIVETIDGK</sequence>
<organism evidence="1 2">
    <name type="scientific">Caballeronia sordidicola</name>
    <name type="common">Burkholderia sordidicola</name>
    <dbReference type="NCBI Taxonomy" id="196367"/>
    <lineage>
        <taxon>Bacteria</taxon>
        <taxon>Pseudomonadati</taxon>
        <taxon>Pseudomonadota</taxon>
        <taxon>Betaproteobacteria</taxon>
        <taxon>Burkholderiales</taxon>
        <taxon>Burkholderiaceae</taxon>
        <taxon>Caballeronia</taxon>
    </lineage>
</organism>
<proteinExistence type="predicted"/>
<name>A0A226WZD6_CABSO</name>
<dbReference type="AlphaFoldDB" id="A0A226WZD6"/>
<dbReference type="Proteomes" id="UP000214720">
    <property type="component" value="Unassembled WGS sequence"/>
</dbReference>